<accession>A0AAE3H1Y8</accession>
<dbReference type="RefSeq" id="WP_255036559.1">
    <property type="nucleotide sequence ID" value="NZ_RJUF01000015.1"/>
</dbReference>
<evidence type="ECO:0000313" key="6">
    <source>
        <dbReference type="Proteomes" id="UP001204144"/>
    </source>
</evidence>
<keyword evidence="3" id="KW-0804">Transcription</keyword>
<dbReference type="PANTHER" id="PTHR30363:SF4">
    <property type="entry name" value="GLYCEROL-3-PHOSPHATE REGULON REPRESSOR"/>
    <property type="match status" value="1"/>
</dbReference>
<dbReference type="InterPro" id="IPR001034">
    <property type="entry name" value="DeoR_HTH"/>
</dbReference>
<dbReference type="SMART" id="SM00420">
    <property type="entry name" value="HTH_DEOR"/>
    <property type="match status" value="1"/>
</dbReference>
<comment type="caution">
    <text evidence="5">The sequence shown here is derived from an EMBL/GenBank/DDBJ whole genome shotgun (WGS) entry which is preliminary data.</text>
</comment>
<dbReference type="Gene3D" id="1.10.10.10">
    <property type="entry name" value="Winged helix-like DNA-binding domain superfamily/Winged helix DNA-binding domain"/>
    <property type="match status" value="1"/>
</dbReference>
<keyword evidence="6" id="KW-1185">Reference proteome</keyword>
<protein>
    <submittedName>
        <fullName evidence="5">DeoR/GlpR transcriptional regulator</fullName>
    </submittedName>
</protein>
<dbReference type="SMART" id="SM01134">
    <property type="entry name" value="DeoRC"/>
    <property type="match status" value="1"/>
</dbReference>
<sequence length="248" mass="27683">MLKEERQQLILDHLKTAKKINLGDLSSMLTVSYDSVRRDVIELEDKGLLKKVHGGVVSNSYLNILSGQRKGVKKGGDLEIVIKKAISFLKDNQIVILDGGTTNFFLAEQIPKNLTLTVITNSPPLAMALNEHSNVEVILLGGRYYKRYQIAMGPEVSNQLKRFNADIYFMGVNGLDVDKGLTLRNYEESILKQQMMASSKSTICCVVEEKIGVVEAYQICPYTKIDKLITNIEPDSIELLGFDGLEKV</sequence>
<dbReference type="AlphaFoldDB" id="A0AAE3H1Y8"/>
<dbReference type="PROSITE" id="PS51000">
    <property type="entry name" value="HTH_DEOR_2"/>
    <property type="match status" value="1"/>
</dbReference>
<evidence type="ECO:0000259" key="4">
    <source>
        <dbReference type="PROSITE" id="PS51000"/>
    </source>
</evidence>
<evidence type="ECO:0000256" key="3">
    <source>
        <dbReference type="ARBA" id="ARBA00023163"/>
    </source>
</evidence>
<dbReference type="SUPFAM" id="SSF46785">
    <property type="entry name" value="Winged helix' DNA-binding domain"/>
    <property type="match status" value="1"/>
</dbReference>
<dbReference type="InterPro" id="IPR036388">
    <property type="entry name" value="WH-like_DNA-bd_sf"/>
</dbReference>
<proteinExistence type="predicted"/>
<dbReference type="InterPro" id="IPR014036">
    <property type="entry name" value="DeoR-like_C"/>
</dbReference>
<dbReference type="PANTHER" id="PTHR30363">
    <property type="entry name" value="HTH-TYPE TRANSCRIPTIONAL REGULATOR SRLR-RELATED"/>
    <property type="match status" value="1"/>
</dbReference>
<dbReference type="Pfam" id="PF00455">
    <property type="entry name" value="DeoRC"/>
    <property type="match status" value="1"/>
</dbReference>
<reference evidence="5 6" key="1">
    <citation type="submission" date="2018-11" db="EMBL/GenBank/DDBJ databases">
        <title>Novel bacteria species description.</title>
        <authorList>
            <person name="Han J.-H."/>
        </authorList>
    </citation>
    <scope>NUCLEOTIDE SEQUENCE [LARGE SCALE GENOMIC DNA]</scope>
    <source>
        <strain evidence="5 6">KCTC23259</strain>
    </source>
</reference>
<gene>
    <name evidence="5" type="ORF">EGI31_07435</name>
</gene>
<dbReference type="InterPro" id="IPR037171">
    <property type="entry name" value="NagB/RpiA_transferase-like"/>
</dbReference>
<dbReference type="PRINTS" id="PR00037">
    <property type="entry name" value="HTHLACR"/>
</dbReference>
<dbReference type="Gene3D" id="3.40.50.1360">
    <property type="match status" value="1"/>
</dbReference>
<evidence type="ECO:0000256" key="1">
    <source>
        <dbReference type="ARBA" id="ARBA00022491"/>
    </source>
</evidence>
<dbReference type="InterPro" id="IPR050313">
    <property type="entry name" value="Carb_Metab_HTH_regulators"/>
</dbReference>
<keyword evidence="1" id="KW-0678">Repressor</keyword>
<keyword evidence="2" id="KW-0805">Transcription regulation</keyword>
<dbReference type="SUPFAM" id="SSF100950">
    <property type="entry name" value="NagB/RpiA/CoA transferase-like"/>
    <property type="match status" value="1"/>
</dbReference>
<dbReference type="EMBL" id="RJUF01000015">
    <property type="protein sequence ID" value="MCP9762785.1"/>
    <property type="molecule type" value="Genomic_DNA"/>
</dbReference>
<dbReference type="Pfam" id="PF08220">
    <property type="entry name" value="HTH_DeoR"/>
    <property type="match status" value="1"/>
</dbReference>
<organism evidence="5 6">
    <name type="scientific">Lacihabitans soyangensis</name>
    <dbReference type="NCBI Taxonomy" id="869394"/>
    <lineage>
        <taxon>Bacteria</taxon>
        <taxon>Pseudomonadati</taxon>
        <taxon>Bacteroidota</taxon>
        <taxon>Cytophagia</taxon>
        <taxon>Cytophagales</taxon>
        <taxon>Leadbetterellaceae</taxon>
        <taxon>Lacihabitans</taxon>
    </lineage>
</organism>
<evidence type="ECO:0000256" key="2">
    <source>
        <dbReference type="ARBA" id="ARBA00023015"/>
    </source>
</evidence>
<dbReference type="GO" id="GO:0003700">
    <property type="term" value="F:DNA-binding transcription factor activity"/>
    <property type="evidence" value="ECO:0007669"/>
    <property type="project" value="InterPro"/>
</dbReference>
<name>A0AAE3H1Y8_9BACT</name>
<feature type="domain" description="HTH deoR-type" evidence="4">
    <location>
        <begin position="3"/>
        <end position="58"/>
    </location>
</feature>
<evidence type="ECO:0000313" key="5">
    <source>
        <dbReference type="EMBL" id="MCP9762785.1"/>
    </source>
</evidence>
<dbReference type="Proteomes" id="UP001204144">
    <property type="component" value="Unassembled WGS sequence"/>
</dbReference>
<dbReference type="InterPro" id="IPR036390">
    <property type="entry name" value="WH_DNA-bd_sf"/>
</dbReference>